<dbReference type="Proteomes" id="UP000636709">
    <property type="component" value="Unassembled WGS sequence"/>
</dbReference>
<feature type="domain" description="Leucine-rich repeat-containing N-terminal plant-type" evidence="19">
    <location>
        <begin position="40"/>
        <end position="79"/>
    </location>
</feature>
<evidence type="ECO:0000256" key="13">
    <source>
        <dbReference type="ARBA" id="ARBA00022840"/>
    </source>
</evidence>
<keyword evidence="11" id="KW-0547">Nucleotide-binding</keyword>
<evidence type="ECO:0000256" key="5">
    <source>
        <dbReference type="ARBA" id="ARBA00022527"/>
    </source>
</evidence>
<sequence>MAPLGTLSSSVLLATILYVLSFIIPASPLDSTPPHNNKPNTDLETLLCLKIHLSGPSGLLASWKNDSLQYCSWAGVSCNKSRVVALDLESFELSGQIPACIANLTFLARIHFPNNQISGQIPRELGQLNRLRYLNLSSNDLSGLIPETLSSCSLLQIVDLGTLTYLGLGRNNLVGGIPYNIGYTLPSIQTLIFQGNQLQGEIPASLLNATNLIVLDLKYNAFHGIVPSLGSLHNLVQLDLGMNQFEAGDWSFLSSLANCTQLVQLFLSANKIQGRLPSSIGDLPKSLEVLLLSANNISGTIPPEIGYLTNLTTLYMEMNQFTGGLPDTIGKLSRLSALSLSQNQLSGQIPLSIGKENNLNGEIPGTLGQCKALNNLNLSCNNFNGSLQKDLLSFNTLSEGFDLSHNQLSGPIPQEIGDLINVDTLNISNNLLSGQIPTTLGKCVHLEFLHMEGNLLDGRIPECFTTLRGMIELDLSRNNLSGEIPALFESLSSLNLLNLSFNNLEGPVPTGGIFQNEGDVLIQVFKLDQPGAPESFLTECEALRNTRHRNLVKVITACSTYDPVGSFIGPRGSIGYIAPEYGFGSKITREGDVYSYGIIILELLTGKRPTDEMFDDGLSLHKFVEKAIPGNITEILDHNIIPKFEDDDTYCNSDLAIVGMMSCIMQLVRLGLSCSVEAPKGRPTMLEVYAEVVAINEKFSLLND</sequence>
<evidence type="ECO:0000256" key="12">
    <source>
        <dbReference type="ARBA" id="ARBA00022777"/>
    </source>
</evidence>
<dbReference type="AlphaFoldDB" id="A0A835ABK5"/>
<keyword evidence="7" id="KW-0808">Transferase</keyword>
<feature type="domain" description="Disease resistance R13L4/SHOC-2-like LRR" evidence="20">
    <location>
        <begin position="225"/>
        <end position="393"/>
    </location>
</feature>
<keyword evidence="17" id="KW-0325">Glycoprotein</keyword>
<evidence type="ECO:0000259" key="20">
    <source>
        <dbReference type="Pfam" id="PF23598"/>
    </source>
</evidence>
<keyword evidence="15" id="KW-0472">Membrane</keyword>
<evidence type="ECO:0000256" key="18">
    <source>
        <dbReference type="SAM" id="SignalP"/>
    </source>
</evidence>
<keyword evidence="13" id="KW-0067">ATP-binding</keyword>
<keyword evidence="4" id="KW-1003">Cell membrane</keyword>
<keyword evidence="12" id="KW-0418">Kinase</keyword>
<keyword evidence="5" id="KW-0723">Serine/threonine-protein kinase</keyword>
<gene>
    <name evidence="21" type="ORF">HU200_059515</name>
</gene>
<evidence type="ECO:0000256" key="2">
    <source>
        <dbReference type="ARBA" id="ARBA00009592"/>
    </source>
</evidence>
<keyword evidence="14" id="KW-1133">Transmembrane helix</keyword>
<dbReference type="InterPro" id="IPR003591">
    <property type="entry name" value="Leu-rich_rpt_typical-subtyp"/>
</dbReference>
<dbReference type="SUPFAM" id="SSF56112">
    <property type="entry name" value="Protein kinase-like (PK-like)"/>
    <property type="match status" value="1"/>
</dbReference>
<keyword evidence="9 18" id="KW-0732">Signal</keyword>
<name>A0A835ABK5_9POAL</name>
<dbReference type="GO" id="GO:0004674">
    <property type="term" value="F:protein serine/threonine kinase activity"/>
    <property type="evidence" value="ECO:0007669"/>
    <property type="project" value="UniProtKB-KW"/>
</dbReference>
<keyword evidence="8" id="KW-0812">Transmembrane</keyword>
<evidence type="ECO:0000256" key="14">
    <source>
        <dbReference type="ARBA" id="ARBA00022989"/>
    </source>
</evidence>
<comment type="caution">
    <text evidence="21">The sequence shown here is derived from an EMBL/GenBank/DDBJ whole genome shotgun (WGS) entry which is preliminary data.</text>
</comment>
<dbReference type="Pfam" id="PF00560">
    <property type="entry name" value="LRR_1"/>
    <property type="match status" value="3"/>
</dbReference>
<evidence type="ECO:0000256" key="15">
    <source>
        <dbReference type="ARBA" id="ARBA00023136"/>
    </source>
</evidence>
<proteinExistence type="inferred from homology"/>
<dbReference type="SUPFAM" id="SSF52058">
    <property type="entry name" value="L domain-like"/>
    <property type="match status" value="2"/>
</dbReference>
<evidence type="ECO:0000256" key="4">
    <source>
        <dbReference type="ARBA" id="ARBA00022475"/>
    </source>
</evidence>
<organism evidence="21 22">
    <name type="scientific">Digitaria exilis</name>
    <dbReference type="NCBI Taxonomy" id="1010633"/>
    <lineage>
        <taxon>Eukaryota</taxon>
        <taxon>Viridiplantae</taxon>
        <taxon>Streptophyta</taxon>
        <taxon>Embryophyta</taxon>
        <taxon>Tracheophyta</taxon>
        <taxon>Spermatophyta</taxon>
        <taxon>Magnoliopsida</taxon>
        <taxon>Liliopsida</taxon>
        <taxon>Poales</taxon>
        <taxon>Poaceae</taxon>
        <taxon>PACMAD clade</taxon>
        <taxon>Panicoideae</taxon>
        <taxon>Panicodae</taxon>
        <taxon>Paniceae</taxon>
        <taxon>Anthephorinae</taxon>
        <taxon>Digitaria</taxon>
    </lineage>
</organism>
<dbReference type="SMART" id="SM00369">
    <property type="entry name" value="LRR_TYP"/>
    <property type="match status" value="7"/>
</dbReference>
<dbReference type="InterPro" id="IPR001611">
    <property type="entry name" value="Leu-rich_rpt"/>
</dbReference>
<keyword evidence="22" id="KW-1185">Reference proteome</keyword>
<feature type="chain" id="PRO_5032944904" description="non-specific serine/threonine protein kinase" evidence="18">
    <location>
        <begin position="22"/>
        <end position="704"/>
    </location>
</feature>
<keyword evidence="16" id="KW-0675">Receptor</keyword>
<dbReference type="GO" id="GO:0005524">
    <property type="term" value="F:ATP binding"/>
    <property type="evidence" value="ECO:0007669"/>
    <property type="project" value="UniProtKB-KW"/>
</dbReference>
<dbReference type="Gene3D" id="1.10.510.10">
    <property type="entry name" value="Transferase(Phosphotransferase) domain 1"/>
    <property type="match status" value="1"/>
</dbReference>
<evidence type="ECO:0000313" key="21">
    <source>
        <dbReference type="EMBL" id="KAF8658051.1"/>
    </source>
</evidence>
<dbReference type="EMBL" id="JACEFO010002484">
    <property type="protein sequence ID" value="KAF8658051.1"/>
    <property type="molecule type" value="Genomic_DNA"/>
</dbReference>
<dbReference type="PANTHER" id="PTHR48052:SF23">
    <property type="entry name" value="OS06G0587900 PROTEIN"/>
    <property type="match status" value="1"/>
</dbReference>
<dbReference type="InterPro" id="IPR032675">
    <property type="entry name" value="LRR_dom_sf"/>
</dbReference>
<dbReference type="PRINTS" id="PR00019">
    <property type="entry name" value="LEURICHRPT"/>
</dbReference>
<protein>
    <recommendedName>
        <fullName evidence="3">non-specific serine/threonine protein kinase</fullName>
        <ecNumber evidence="3">2.7.11.1</ecNumber>
    </recommendedName>
</protein>
<evidence type="ECO:0000256" key="3">
    <source>
        <dbReference type="ARBA" id="ARBA00012513"/>
    </source>
</evidence>
<evidence type="ECO:0000256" key="17">
    <source>
        <dbReference type="ARBA" id="ARBA00023180"/>
    </source>
</evidence>
<evidence type="ECO:0000256" key="11">
    <source>
        <dbReference type="ARBA" id="ARBA00022741"/>
    </source>
</evidence>
<dbReference type="Gene3D" id="3.80.10.10">
    <property type="entry name" value="Ribonuclease Inhibitor"/>
    <property type="match status" value="4"/>
</dbReference>
<accession>A0A835ABK5</accession>
<dbReference type="Pfam" id="PF23598">
    <property type="entry name" value="LRR_14"/>
    <property type="match status" value="1"/>
</dbReference>
<reference evidence="21" key="1">
    <citation type="submission" date="2020-07" db="EMBL/GenBank/DDBJ databases">
        <title>Genome sequence and genetic diversity analysis of an under-domesticated orphan crop, white fonio (Digitaria exilis).</title>
        <authorList>
            <person name="Bennetzen J.L."/>
            <person name="Chen S."/>
            <person name="Ma X."/>
            <person name="Wang X."/>
            <person name="Yssel A.E.J."/>
            <person name="Chaluvadi S.R."/>
            <person name="Johnson M."/>
            <person name="Gangashetty P."/>
            <person name="Hamidou F."/>
            <person name="Sanogo M.D."/>
            <person name="Zwaenepoel A."/>
            <person name="Wallace J."/>
            <person name="Van De Peer Y."/>
            <person name="Van Deynze A."/>
        </authorList>
    </citation>
    <scope>NUCLEOTIDE SEQUENCE</scope>
    <source>
        <tissue evidence="21">Leaves</tissue>
    </source>
</reference>
<evidence type="ECO:0000313" key="22">
    <source>
        <dbReference type="Proteomes" id="UP000636709"/>
    </source>
</evidence>
<feature type="signal peptide" evidence="18">
    <location>
        <begin position="1"/>
        <end position="21"/>
    </location>
</feature>
<comment type="subcellular location">
    <subcellularLocation>
        <location evidence="1">Cell membrane</location>
        <topology evidence="1">Single-pass type I membrane protein</topology>
    </subcellularLocation>
</comment>
<dbReference type="FunFam" id="3.80.10.10:FF:000288">
    <property type="entry name" value="LRR receptor-like serine/threonine-protein kinase EFR"/>
    <property type="match status" value="1"/>
</dbReference>
<dbReference type="Pfam" id="PF13855">
    <property type="entry name" value="LRR_8"/>
    <property type="match status" value="1"/>
</dbReference>
<evidence type="ECO:0000259" key="19">
    <source>
        <dbReference type="Pfam" id="PF08263"/>
    </source>
</evidence>
<evidence type="ECO:0000256" key="6">
    <source>
        <dbReference type="ARBA" id="ARBA00022614"/>
    </source>
</evidence>
<dbReference type="OrthoDB" id="676979at2759"/>
<evidence type="ECO:0000256" key="10">
    <source>
        <dbReference type="ARBA" id="ARBA00022737"/>
    </source>
</evidence>
<dbReference type="Pfam" id="PF08263">
    <property type="entry name" value="LRRNT_2"/>
    <property type="match status" value="1"/>
</dbReference>
<dbReference type="FunFam" id="3.80.10.10:FF:000275">
    <property type="entry name" value="Leucine-rich repeat receptor-like protein kinase"/>
    <property type="match status" value="1"/>
</dbReference>
<dbReference type="InterPro" id="IPR011009">
    <property type="entry name" value="Kinase-like_dom_sf"/>
</dbReference>
<keyword evidence="6" id="KW-0433">Leucine-rich repeat</keyword>
<dbReference type="InterPro" id="IPR013210">
    <property type="entry name" value="LRR_N_plant-typ"/>
</dbReference>
<dbReference type="GO" id="GO:0005886">
    <property type="term" value="C:plasma membrane"/>
    <property type="evidence" value="ECO:0007669"/>
    <property type="project" value="UniProtKB-SubCell"/>
</dbReference>
<dbReference type="PANTHER" id="PTHR48052">
    <property type="entry name" value="UNNAMED PRODUCT"/>
    <property type="match status" value="1"/>
</dbReference>
<evidence type="ECO:0000256" key="16">
    <source>
        <dbReference type="ARBA" id="ARBA00023170"/>
    </source>
</evidence>
<evidence type="ECO:0000256" key="9">
    <source>
        <dbReference type="ARBA" id="ARBA00022729"/>
    </source>
</evidence>
<evidence type="ECO:0000256" key="1">
    <source>
        <dbReference type="ARBA" id="ARBA00004251"/>
    </source>
</evidence>
<evidence type="ECO:0000256" key="7">
    <source>
        <dbReference type="ARBA" id="ARBA00022679"/>
    </source>
</evidence>
<comment type="similarity">
    <text evidence="2">Belongs to the RLP family.</text>
</comment>
<dbReference type="InterPro" id="IPR055414">
    <property type="entry name" value="LRR_R13L4/SHOC2-like"/>
</dbReference>
<keyword evidence="10" id="KW-0677">Repeat</keyword>
<evidence type="ECO:0000256" key="8">
    <source>
        <dbReference type="ARBA" id="ARBA00022692"/>
    </source>
</evidence>
<dbReference type="EC" id="2.7.11.1" evidence="3"/>